<dbReference type="InterPro" id="IPR002711">
    <property type="entry name" value="HNH"/>
</dbReference>
<dbReference type="SMART" id="SM00507">
    <property type="entry name" value="HNHc"/>
    <property type="match status" value="1"/>
</dbReference>
<dbReference type="EMBL" id="MHWW01000009">
    <property type="protein sequence ID" value="OHB15389.1"/>
    <property type="molecule type" value="Genomic_DNA"/>
</dbReference>
<evidence type="ECO:0000313" key="3">
    <source>
        <dbReference type="Proteomes" id="UP000177697"/>
    </source>
</evidence>
<protein>
    <recommendedName>
        <fullName evidence="1">HNH nuclease domain-containing protein</fullName>
    </recommendedName>
</protein>
<dbReference type="Pfam" id="PF01844">
    <property type="entry name" value="HNH"/>
    <property type="match status" value="1"/>
</dbReference>
<evidence type="ECO:0000313" key="2">
    <source>
        <dbReference type="EMBL" id="OHB15389.1"/>
    </source>
</evidence>
<comment type="caution">
    <text evidence="2">The sequence shown here is derived from an EMBL/GenBank/DDBJ whole genome shotgun (WGS) entry which is preliminary data.</text>
</comment>
<sequence length="156" mass="18197">MKRSWSQKQLIEAVKISKSYRQVIHLLGLKPAGGNYDQIKKYIKEYSLSTKHFTGKIWNKGLKFEFKPHIPLKKILVANSTYQSFKLKKRLFLAKLKEPKCEECGWAKMSVDGRVPLELDHVNGNRHDNQIDNLRILCPNCHSLQSTHRGKNIRKK</sequence>
<organism evidence="2 3">
    <name type="scientific">Candidatus Zambryskibacteria bacterium RIFOXYC1_FULL_39_10</name>
    <dbReference type="NCBI Taxonomy" id="1802779"/>
    <lineage>
        <taxon>Bacteria</taxon>
        <taxon>Candidatus Zambryskiibacteriota</taxon>
    </lineage>
</organism>
<dbReference type="GO" id="GO:0008270">
    <property type="term" value="F:zinc ion binding"/>
    <property type="evidence" value="ECO:0007669"/>
    <property type="project" value="InterPro"/>
</dbReference>
<dbReference type="CDD" id="cd00085">
    <property type="entry name" value="HNHc"/>
    <property type="match status" value="1"/>
</dbReference>
<name>A0A1G2V194_9BACT</name>
<proteinExistence type="predicted"/>
<dbReference type="Gene3D" id="1.10.30.50">
    <property type="match status" value="1"/>
</dbReference>
<feature type="domain" description="HNH nuclease" evidence="1">
    <location>
        <begin position="88"/>
        <end position="143"/>
    </location>
</feature>
<accession>A0A1G2V194</accession>
<evidence type="ECO:0000259" key="1">
    <source>
        <dbReference type="SMART" id="SM00507"/>
    </source>
</evidence>
<dbReference type="GO" id="GO:0003676">
    <property type="term" value="F:nucleic acid binding"/>
    <property type="evidence" value="ECO:0007669"/>
    <property type="project" value="InterPro"/>
</dbReference>
<reference evidence="2 3" key="1">
    <citation type="journal article" date="2016" name="Nat. Commun.">
        <title>Thousands of microbial genomes shed light on interconnected biogeochemical processes in an aquifer system.</title>
        <authorList>
            <person name="Anantharaman K."/>
            <person name="Brown C.T."/>
            <person name="Hug L.A."/>
            <person name="Sharon I."/>
            <person name="Castelle C.J."/>
            <person name="Probst A.J."/>
            <person name="Thomas B.C."/>
            <person name="Singh A."/>
            <person name="Wilkins M.J."/>
            <person name="Karaoz U."/>
            <person name="Brodie E.L."/>
            <person name="Williams K.H."/>
            <person name="Hubbard S.S."/>
            <person name="Banfield J.F."/>
        </authorList>
    </citation>
    <scope>NUCLEOTIDE SEQUENCE [LARGE SCALE GENOMIC DNA]</scope>
</reference>
<dbReference type="GO" id="GO:0004519">
    <property type="term" value="F:endonuclease activity"/>
    <property type="evidence" value="ECO:0007669"/>
    <property type="project" value="InterPro"/>
</dbReference>
<dbReference type="InterPro" id="IPR003615">
    <property type="entry name" value="HNH_nuc"/>
</dbReference>
<gene>
    <name evidence="2" type="ORF">A2431_03840</name>
</gene>
<dbReference type="Proteomes" id="UP000177697">
    <property type="component" value="Unassembled WGS sequence"/>
</dbReference>
<dbReference type="AlphaFoldDB" id="A0A1G2V194"/>